<sequence length="245" mass="27646">MSTTKDTGSGRGLSTTKAGRPLRHNSFPDPDPEPEPKYRGYSETNDRGIDPRRFKPFLDNENDSFETIRTDVPPSNEPSIPQSNVHLSNELVIHLSNELVLTYVPPSNEHMLTNVPLSIEPKPIIGQTETSGERSLGFSVQSAVCTKDLYDFSKEFNIGDLYRDRIKLKNHIRAYAVVNKFNLEHVLSNKYKIVERCKGHKCSFQIYATRLVGFAIFRVSAYCSVRTCIRVKAEGGNAYKAAFSR</sequence>
<dbReference type="AlphaFoldDB" id="A0A7J7LBK2"/>
<feature type="compositionally biased region" description="Basic and acidic residues" evidence="1">
    <location>
        <begin position="34"/>
        <end position="58"/>
    </location>
</feature>
<reference evidence="2 3" key="1">
    <citation type="journal article" date="2020" name="IScience">
        <title>Genome Sequencing of the Endangered Kingdonia uniflora (Circaeasteraceae, Ranunculales) Reveals Potential Mechanisms of Evolutionary Specialization.</title>
        <authorList>
            <person name="Sun Y."/>
            <person name="Deng T."/>
            <person name="Zhang A."/>
            <person name="Moore M.J."/>
            <person name="Landis J.B."/>
            <person name="Lin N."/>
            <person name="Zhang H."/>
            <person name="Zhang X."/>
            <person name="Huang J."/>
            <person name="Zhang X."/>
            <person name="Sun H."/>
            <person name="Wang H."/>
        </authorList>
    </citation>
    <scope>NUCLEOTIDE SEQUENCE [LARGE SCALE GENOMIC DNA]</scope>
    <source>
        <strain evidence="2">TB1705</strain>
        <tissue evidence="2">Leaf</tissue>
    </source>
</reference>
<proteinExistence type="predicted"/>
<evidence type="ECO:0008006" key="4">
    <source>
        <dbReference type="Google" id="ProtNLM"/>
    </source>
</evidence>
<organism evidence="2 3">
    <name type="scientific">Kingdonia uniflora</name>
    <dbReference type="NCBI Taxonomy" id="39325"/>
    <lineage>
        <taxon>Eukaryota</taxon>
        <taxon>Viridiplantae</taxon>
        <taxon>Streptophyta</taxon>
        <taxon>Embryophyta</taxon>
        <taxon>Tracheophyta</taxon>
        <taxon>Spermatophyta</taxon>
        <taxon>Magnoliopsida</taxon>
        <taxon>Ranunculales</taxon>
        <taxon>Circaeasteraceae</taxon>
        <taxon>Kingdonia</taxon>
    </lineage>
</organism>
<comment type="caution">
    <text evidence="2">The sequence shown here is derived from an EMBL/GenBank/DDBJ whole genome shotgun (WGS) entry which is preliminary data.</text>
</comment>
<dbReference type="Proteomes" id="UP000541444">
    <property type="component" value="Unassembled WGS sequence"/>
</dbReference>
<feature type="compositionally biased region" description="Polar residues" evidence="1">
    <location>
        <begin position="1"/>
        <end position="17"/>
    </location>
</feature>
<dbReference type="EMBL" id="JACGCM010002435">
    <property type="protein sequence ID" value="KAF6139894.1"/>
    <property type="molecule type" value="Genomic_DNA"/>
</dbReference>
<evidence type="ECO:0000313" key="2">
    <source>
        <dbReference type="EMBL" id="KAF6139894.1"/>
    </source>
</evidence>
<name>A0A7J7LBK2_9MAGN</name>
<evidence type="ECO:0000256" key="1">
    <source>
        <dbReference type="SAM" id="MobiDB-lite"/>
    </source>
</evidence>
<gene>
    <name evidence="2" type="ORF">GIB67_009741</name>
</gene>
<feature type="region of interest" description="Disordered" evidence="1">
    <location>
        <begin position="1"/>
        <end position="79"/>
    </location>
</feature>
<evidence type="ECO:0000313" key="3">
    <source>
        <dbReference type="Proteomes" id="UP000541444"/>
    </source>
</evidence>
<protein>
    <recommendedName>
        <fullName evidence="4">Transposase MuDR plant domain-containing protein</fullName>
    </recommendedName>
</protein>
<keyword evidence="3" id="KW-1185">Reference proteome</keyword>
<accession>A0A7J7LBK2</accession>